<dbReference type="InterPro" id="IPR033053">
    <property type="entry name" value="Hir3/CABIN1"/>
</dbReference>
<dbReference type="VEuPathDB" id="FungiDB:CJJ07_003431"/>
<dbReference type="PANTHER" id="PTHR15502">
    <property type="entry name" value="CALCINEURIN-BINDING PROTEIN CABIN 1-RELATED"/>
    <property type="match status" value="1"/>
</dbReference>
<gene>
    <name evidence="5" type="ORF">QG37_04264</name>
</gene>
<dbReference type="VEuPathDB" id="FungiDB:B9J08_001211"/>
<feature type="compositionally biased region" description="Polar residues" evidence="4">
    <location>
        <begin position="10"/>
        <end position="20"/>
    </location>
</feature>
<organism evidence="5 6">
    <name type="scientific">Candidozyma auris</name>
    <name type="common">Yeast</name>
    <name type="synonym">Candida auris</name>
    <dbReference type="NCBI Taxonomy" id="498019"/>
    <lineage>
        <taxon>Eukaryota</taxon>
        <taxon>Fungi</taxon>
        <taxon>Dikarya</taxon>
        <taxon>Ascomycota</taxon>
        <taxon>Saccharomycotina</taxon>
        <taxon>Pichiomycetes</taxon>
        <taxon>Metschnikowiaceae</taxon>
        <taxon>Candidozyma</taxon>
    </lineage>
</organism>
<evidence type="ECO:0000256" key="1">
    <source>
        <dbReference type="ARBA" id="ARBA00004123"/>
    </source>
</evidence>
<dbReference type="PANTHER" id="PTHR15502:SF7">
    <property type="entry name" value="CALCINEURIN-BINDING PROTEIN CABIN-1"/>
    <property type="match status" value="1"/>
</dbReference>
<evidence type="ECO:0000256" key="4">
    <source>
        <dbReference type="SAM" id="MobiDB-lite"/>
    </source>
</evidence>
<comment type="caution">
    <text evidence="5">The sequence shown here is derived from an EMBL/GenBank/DDBJ whole genome shotgun (WGS) entry which is preliminary data.</text>
</comment>
<dbReference type="Proteomes" id="UP000037122">
    <property type="component" value="Unassembled WGS sequence"/>
</dbReference>
<evidence type="ECO:0000256" key="2">
    <source>
        <dbReference type="ARBA" id="ARBA00007335"/>
    </source>
</evidence>
<feature type="region of interest" description="Disordered" evidence="4">
    <location>
        <begin position="1"/>
        <end position="20"/>
    </location>
</feature>
<feature type="region of interest" description="Disordered" evidence="4">
    <location>
        <begin position="1931"/>
        <end position="2021"/>
    </location>
</feature>
<evidence type="ECO:0008006" key="7">
    <source>
        <dbReference type="Google" id="ProtNLM"/>
    </source>
</evidence>
<accession>A0A0L0NY23</accession>
<dbReference type="GO" id="GO:0006325">
    <property type="term" value="P:chromatin organization"/>
    <property type="evidence" value="ECO:0007669"/>
    <property type="project" value="InterPro"/>
</dbReference>
<evidence type="ECO:0000313" key="5">
    <source>
        <dbReference type="EMBL" id="KND98919.1"/>
    </source>
</evidence>
<proteinExistence type="inferred from homology"/>
<dbReference type="VEuPathDB" id="FungiDB:CJI97_001395"/>
<dbReference type="VEuPathDB" id="FungiDB:QG37_04264"/>
<dbReference type="EMBL" id="LGST01000029">
    <property type="protein sequence ID" value="KND98919.1"/>
    <property type="molecule type" value="Genomic_DNA"/>
</dbReference>
<feature type="compositionally biased region" description="Basic and acidic residues" evidence="4">
    <location>
        <begin position="2001"/>
        <end position="2021"/>
    </location>
</feature>
<protein>
    <recommendedName>
        <fullName evidence="7">Histone transcription regulator 3 homolog</fullName>
    </recommendedName>
</protein>
<name>A0A0L0NY23_CANAR</name>
<evidence type="ECO:0000256" key="3">
    <source>
        <dbReference type="ARBA" id="ARBA00023242"/>
    </source>
</evidence>
<comment type="similarity">
    <text evidence="2">Belongs to the HIR3 family.</text>
</comment>
<dbReference type="VEuPathDB" id="FungiDB:CJI96_0003055"/>
<reference evidence="6" key="1">
    <citation type="journal article" date="2015" name="BMC Genomics">
        <title>Draft genome of a commonly misdiagnosed multidrug resistant pathogen Candida auris.</title>
        <authorList>
            <person name="Chatterjee S."/>
            <person name="Alampalli S.V."/>
            <person name="Nageshan R.K."/>
            <person name="Chettiar S.T."/>
            <person name="Joshi S."/>
            <person name="Tatu U.S."/>
        </authorList>
    </citation>
    <scope>NUCLEOTIDE SEQUENCE [LARGE SCALE GENOMIC DNA]</scope>
    <source>
        <strain evidence="6">6684</strain>
    </source>
</reference>
<dbReference type="VEuPathDB" id="FungiDB:CJJ09_003466"/>
<evidence type="ECO:0000313" key="6">
    <source>
        <dbReference type="Proteomes" id="UP000037122"/>
    </source>
</evidence>
<keyword evidence="3" id="KW-0539">Nucleus</keyword>
<dbReference type="GO" id="GO:0005634">
    <property type="term" value="C:nucleus"/>
    <property type="evidence" value="ECO:0007669"/>
    <property type="project" value="UniProtKB-SubCell"/>
</dbReference>
<feature type="compositionally biased region" description="Basic and acidic residues" evidence="4">
    <location>
        <begin position="1936"/>
        <end position="1945"/>
    </location>
</feature>
<dbReference type="GO" id="GO:0000417">
    <property type="term" value="C:HIR complex"/>
    <property type="evidence" value="ECO:0007669"/>
    <property type="project" value="TreeGrafter"/>
</dbReference>
<dbReference type="VEuPathDB" id="FungiDB:CJJ09_003467"/>
<dbReference type="GO" id="GO:0031491">
    <property type="term" value="F:nucleosome binding"/>
    <property type="evidence" value="ECO:0007669"/>
    <property type="project" value="TreeGrafter"/>
</dbReference>
<comment type="subcellular location">
    <subcellularLocation>
        <location evidence="1">Nucleus</location>
    </subcellularLocation>
</comment>
<sequence length="2021" mass="232496">MVCHIPPDKSSPNFTNPQSAFSPLNLVEDASSKKDLEEDHTREIEIENAFKTFQEAISLQRQRDFVQAYVKYKELQKKDVIYNHYYEETEFIKGLQNGGFNTRPDELSYVSQNVKTIRFLYFRNRGFLYFNILKRGRELIEQVLEKDQALPDAQVITYLEFVNELVYLMIDDFINCFVYLEVDEPILRLLYDLFTYFGVKKLARYTLEYALLLRVESEDVMSVLPMNDWAKPLWKQFEERGLTERSSTPELEEKLSFLAPIRQEFHNLILRTLQKRNLQVTIKPQSCWADVLQAFNLALRQTQDKEKQQDYQRYASLKVLDPYLASESMIDTVTYSFPVLEQDSTPLPEPVKEDKADGVMELEAPKPEDGEVMIVEEEKSKALLSSAISEADKIVVQRTSRRLNREENVVFELDDVQLTRHHYFETVAFFKHIDAALRTAFHVDDEILHDVVCHIVDTDLNSKSPLFVLDFVKLLNEWKPHVHTELLMLKKKSGVHNRESDADKLKLLDVLTHFGNQSSASSETTAELIDEVENYDYIKKTLAKDSHKHPKDARIGILYHLLGGVLPPVLSYLWGKSLYDSVKDWLLQLDCELKKKFESIAVMTEEEQRLTLSVCVSIFEIFVDAYISTKTEIDKILGTESKSGLSKAAKLALSHITTDLLSHKDRIKKLDEILQEYMLKDKNVECYGDAVLYARYIWANNYLLASQSFSWKEKKFVVVHLQRLLAVFTNHPTLSVSYSNYFNIGNLNPESFERRLTTSSILSIFSKILWSEKSTKGGAEDTIVLLENILIPKPEHANSASTENDGSLVSSVIHGRANLDKSSLSSVSEFLDVCPIDLKLSLWNILFLYYEETAAFDSFQRGFEQNLSFMLSFFKSDKYCEMKRDQDRAIVLLNTLNYFGGYIRIFLRYLARNNWTLLYIETQNSLETVKDLAQIFELFYCFSLHEEAALITGAKFSVELRSKKAFQRLKDFCIETITLILVYCINQIKNDTGNEEEITGLLLLVHNQLGIRRLCDSSSGVFLKLAEDTLVVLHDRPDVELSQLLSCRFHYKVKINDRFPSDHGTTKSAELDKASAKELGNFILPLCFRNNPLLKVPRNDMKQVVDDIFDVLKQLDHDTDKTLVQNNARIEMFYQNTVIDTRFIKRAFYGLHDLSFQKPHNDYSIANKGLYFVEAIFMFNSYKIRKKSAQSRTVELEMIIRLLKDDLISGSERVESWILLGQAYGYIVEDDLIWTSDKLNIIERKVLTANLQRQSLLSYIMAINLMTQKGLNDAEHYKPVISVLMNSFVKELYNANRSPLDMIAFKTQTNPKFVRKRHTTMLQPVADQPTLTNKFCFKLMQRCLHLAIRSNDEEWTSYYYLAKIQNKLGKPASQILDTISESSDISFIQGTTADPFLEASYSLCSWTYKFFKAGKITLTQALDYLKRDPFLKVKADINIDKAEDLYRLLIACFKTINSLDKKGWYHKQCYRMAVIYYDEFDDFKEAKKIMSRFFTLKATNKTYLQMWKPEHERPGKHFVYMYQYTEFYIKLLRRELDLASLVLMLPKLRRANSTMIKLYFAWENICSSICKLIRVIAKVEDGSTEKFLFLKPHQTFVRQAKHLNEAMKGKKIPEDLKAQFCYLYVINEMRKLNNGFGPTSLIDDTLCSVYLRVFSTQVERLQITDKDDSPKEGSKDSKVKRLARRDLFPFITGLVTVVKRDVEGILKDHSDIFNDFMKDYIRERQERYRAYKNLQAIPSRENIPTSLPLLPAPVIGDLKSLRTQVSENPAAMNSAIPQLSAQSTDHKPVIHGATSEAENANGSQDDSSNSVQQDRQLHSDAIVKRERPEATLDASVQQEYHPLTISDSNAVSGNVLPLNQSTSNSQGALYADKISAVSQFVGKNESNKEYLSPRPSVPFNLPGRTGPRAGIIKKGSVDAEIEKSFIAQTMNIDSNGSEKSHRQQEELEANVLESREPTPLAAFIDSKVKSASSQTAALSLGDDDNETKISDQKDVGTPNRVDLKRPNEDSDVEECKKPKIG</sequence>